<sequence>MSDIRLIGEHPGEGSRPKKKLQRRSEVWEHFEESPDGEKAKCKYCLKVLSGKSTGGTTHLKRHIDICDKRPRGDVNQPLTLHSRDEVRNIGLTQKVTCLEDVVKKAILDEVPLASKEFQKGWYSLCPMEPIDVGKKICAYYEREKENLAIELNNLTSRICFSVDITMVKINEGFLSLTAHFINADFNLVRKLISIKELSDYSLSSIINVLESCISELNLEEKIFSFTIDLHGVMNLLKDELIKGLREKFSPKMLFGGHYIRVPSCEEQLEESFLSFRDSPFYSGEGDSTKRFLEVLTRVPSKIDTFNQIAKDMGLSPIKESWFHTYSIMSLIFKGKVFKDILIYREVFHQYYARTETLQLFFPGICSYSFHWQILELIVDISGLVESAINEFKSFKHPTSHLYLLKIFEIVDMIVDMIVVKKKNSNCTCEGGECRVHDWKYLQDQFVRYFIEVEAEDIFIVAGVLDPRFKLSFFEYCMKEIGNFIGLEKTISDYREIINNFFSEYAKKEADHVCPSLEVVGIRNTQDEGNLLNNNTYRHPTKITERFSQHIRGFCVISELDEYLGEKVIEMGGEDFDLLGWWKQNQSRFPVLSRMARDILAVPATVRDVLDSIKTDYEDLEVVQVERRLLEAVICSKDWIIDRQQRATELKISWVLQKIIKGGGTEEGIESSCIDCYESTYARDLVKSEREDPGTPPEPIGVYGFYWFIPSGDQDGSKKYYGSFDQWLEHTKFKFKKVSSKGRVYKSNKNYGSPYEDPFLRRGDDKKRKRKTDVEHFWEEFNFNAPQELSKDLKERTDEVIGDIESGKAPEFVYMNGSFLVRGHELLSFLKKESFPVSLELFGGDVDNIRLKSSHLLSPEANDSDFLVVFSGYDNKSWWMIFVDMRENVAEIYYSGVDKETIRGQVENEVLCIRHFLLWRFLVNKFLSLRIRWIDSLYQQDCGVSNSLMILRVLVCKLVNKPLPDGPVDVGVDEQLLGYHLIKDAANTVKGII</sequence>
<evidence type="ECO:0000256" key="8">
    <source>
        <dbReference type="ARBA" id="ARBA00023163"/>
    </source>
</evidence>
<keyword evidence="7" id="KW-0238">DNA-binding</keyword>
<dbReference type="GO" id="GO:0046983">
    <property type="term" value="F:protein dimerization activity"/>
    <property type="evidence" value="ECO:0007669"/>
    <property type="project" value="InterPro"/>
</dbReference>
<keyword evidence="3" id="KW-0479">Metal-binding</keyword>
<feature type="domain" description="BED-type" evidence="12">
    <location>
        <begin position="22"/>
        <end position="89"/>
    </location>
</feature>
<dbReference type="Pfam" id="PF02892">
    <property type="entry name" value="zf-BED"/>
    <property type="match status" value="1"/>
</dbReference>
<evidence type="ECO:0000256" key="9">
    <source>
        <dbReference type="ARBA" id="ARBA00023242"/>
    </source>
</evidence>
<reference evidence="13 14" key="1">
    <citation type="journal article" date="2022" name="Cell">
        <title>Repeat-based holocentromeres influence genome architecture and karyotype evolution.</title>
        <authorList>
            <person name="Hofstatter P.G."/>
            <person name="Thangavel G."/>
            <person name="Lux T."/>
            <person name="Neumann P."/>
            <person name="Vondrak T."/>
            <person name="Novak P."/>
            <person name="Zhang M."/>
            <person name="Costa L."/>
            <person name="Castellani M."/>
            <person name="Scott A."/>
            <person name="Toegelov H."/>
            <person name="Fuchs J."/>
            <person name="Mata-Sucre Y."/>
            <person name="Dias Y."/>
            <person name="Vanzela A.L.L."/>
            <person name="Huettel B."/>
            <person name="Almeida C.C.S."/>
            <person name="Simkova H."/>
            <person name="Souza G."/>
            <person name="Pedrosa-Harand A."/>
            <person name="Macas J."/>
            <person name="Mayer K.F.X."/>
            <person name="Houben A."/>
            <person name="Marques A."/>
        </authorList>
    </citation>
    <scope>NUCLEOTIDE SEQUENCE [LARGE SCALE GENOMIC DNA]</scope>
    <source>
        <strain evidence="13">RhyTen1mFocal</strain>
    </source>
</reference>
<feature type="region of interest" description="Disordered" evidence="11">
    <location>
        <begin position="1"/>
        <end position="22"/>
    </location>
</feature>
<evidence type="ECO:0000256" key="5">
    <source>
        <dbReference type="ARBA" id="ARBA00022833"/>
    </source>
</evidence>
<feature type="compositionally biased region" description="Basic and acidic residues" evidence="11">
    <location>
        <begin position="1"/>
        <end position="16"/>
    </location>
</feature>
<evidence type="ECO:0000256" key="1">
    <source>
        <dbReference type="ARBA" id="ARBA00004123"/>
    </source>
</evidence>
<organism evidence="13 14">
    <name type="scientific">Rhynchospora tenuis</name>
    <dbReference type="NCBI Taxonomy" id="198213"/>
    <lineage>
        <taxon>Eukaryota</taxon>
        <taxon>Viridiplantae</taxon>
        <taxon>Streptophyta</taxon>
        <taxon>Embryophyta</taxon>
        <taxon>Tracheophyta</taxon>
        <taxon>Spermatophyta</taxon>
        <taxon>Magnoliopsida</taxon>
        <taxon>Liliopsida</taxon>
        <taxon>Poales</taxon>
        <taxon>Cyperaceae</taxon>
        <taxon>Cyperoideae</taxon>
        <taxon>Rhynchosporeae</taxon>
        <taxon>Rhynchospora</taxon>
    </lineage>
</organism>
<dbReference type="PANTHER" id="PTHR46481">
    <property type="entry name" value="ZINC FINGER BED DOMAIN-CONTAINING PROTEIN 4"/>
    <property type="match status" value="1"/>
</dbReference>
<dbReference type="Proteomes" id="UP001210211">
    <property type="component" value="Unassembled WGS sequence"/>
</dbReference>
<dbReference type="PANTHER" id="PTHR46481:SF10">
    <property type="entry name" value="ZINC FINGER BED DOMAIN-CONTAINING PROTEIN 39"/>
    <property type="match status" value="1"/>
</dbReference>
<dbReference type="Pfam" id="PF05699">
    <property type="entry name" value="Dimer_Tnp_hAT"/>
    <property type="match status" value="1"/>
</dbReference>
<dbReference type="InterPro" id="IPR036236">
    <property type="entry name" value="Znf_C2H2_sf"/>
</dbReference>
<dbReference type="InterPro" id="IPR003656">
    <property type="entry name" value="Znf_BED"/>
</dbReference>
<protein>
    <recommendedName>
        <fullName evidence="12">BED-type domain-containing protein</fullName>
    </recommendedName>
</protein>
<evidence type="ECO:0000313" key="14">
    <source>
        <dbReference type="Proteomes" id="UP001210211"/>
    </source>
</evidence>
<comment type="subunit">
    <text evidence="2">Homodimer.</text>
</comment>
<dbReference type="GO" id="GO:0003677">
    <property type="term" value="F:DNA binding"/>
    <property type="evidence" value="ECO:0007669"/>
    <property type="project" value="UniProtKB-KW"/>
</dbReference>
<dbReference type="GO" id="GO:0005634">
    <property type="term" value="C:nucleus"/>
    <property type="evidence" value="ECO:0007669"/>
    <property type="project" value="UniProtKB-SubCell"/>
</dbReference>
<dbReference type="SUPFAM" id="SSF53098">
    <property type="entry name" value="Ribonuclease H-like"/>
    <property type="match status" value="1"/>
</dbReference>
<dbReference type="InterPro" id="IPR008906">
    <property type="entry name" value="HATC_C_dom"/>
</dbReference>
<dbReference type="InterPro" id="IPR025525">
    <property type="entry name" value="hAT-like_transposase_RNase-H"/>
</dbReference>
<comment type="caution">
    <text evidence="13">The sequence shown here is derived from an EMBL/GenBank/DDBJ whole genome shotgun (WGS) entry which is preliminary data.</text>
</comment>
<evidence type="ECO:0000256" key="4">
    <source>
        <dbReference type="ARBA" id="ARBA00022771"/>
    </source>
</evidence>
<dbReference type="GO" id="GO:0009791">
    <property type="term" value="P:post-embryonic development"/>
    <property type="evidence" value="ECO:0007669"/>
    <property type="project" value="UniProtKB-ARBA"/>
</dbReference>
<dbReference type="GO" id="GO:0008270">
    <property type="term" value="F:zinc ion binding"/>
    <property type="evidence" value="ECO:0007669"/>
    <property type="project" value="UniProtKB-KW"/>
</dbReference>
<dbReference type="EMBL" id="JAMRDG010000001">
    <property type="protein sequence ID" value="KAJ3709070.1"/>
    <property type="molecule type" value="Genomic_DNA"/>
</dbReference>
<evidence type="ECO:0000256" key="7">
    <source>
        <dbReference type="ARBA" id="ARBA00023125"/>
    </source>
</evidence>
<evidence type="ECO:0000256" key="2">
    <source>
        <dbReference type="ARBA" id="ARBA00011738"/>
    </source>
</evidence>
<keyword evidence="6" id="KW-0805">Transcription regulation</keyword>
<keyword evidence="8" id="KW-0804">Transcription</keyword>
<dbReference type="InterPro" id="IPR012337">
    <property type="entry name" value="RNaseH-like_sf"/>
</dbReference>
<comment type="subcellular location">
    <subcellularLocation>
        <location evidence="1">Nucleus</location>
    </subcellularLocation>
</comment>
<evidence type="ECO:0000256" key="10">
    <source>
        <dbReference type="PROSITE-ProRule" id="PRU00027"/>
    </source>
</evidence>
<gene>
    <name evidence="13" type="ORF">LUZ61_012775</name>
</gene>
<dbReference type="AlphaFoldDB" id="A0AAD6A3Q0"/>
<dbReference type="Pfam" id="PF14372">
    <property type="entry name" value="hAT-like_RNase-H"/>
    <property type="match status" value="1"/>
</dbReference>
<dbReference type="SMART" id="SM00614">
    <property type="entry name" value="ZnF_BED"/>
    <property type="match status" value="1"/>
</dbReference>
<evidence type="ECO:0000256" key="6">
    <source>
        <dbReference type="ARBA" id="ARBA00023015"/>
    </source>
</evidence>
<dbReference type="PROSITE" id="PS50808">
    <property type="entry name" value="ZF_BED"/>
    <property type="match status" value="1"/>
</dbReference>
<keyword evidence="9" id="KW-0539">Nucleus</keyword>
<keyword evidence="4 10" id="KW-0863">Zinc-finger</keyword>
<evidence type="ECO:0000313" key="13">
    <source>
        <dbReference type="EMBL" id="KAJ3709070.1"/>
    </source>
</evidence>
<evidence type="ECO:0000256" key="11">
    <source>
        <dbReference type="SAM" id="MobiDB-lite"/>
    </source>
</evidence>
<evidence type="ECO:0000256" key="3">
    <source>
        <dbReference type="ARBA" id="ARBA00022723"/>
    </source>
</evidence>
<accession>A0AAD6A3Q0</accession>
<keyword evidence="14" id="KW-1185">Reference proteome</keyword>
<keyword evidence="5" id="KW-0862">Zinc</keyword>
<dbReference type="InterPro" id="IPR052035">
    <property type="entry name" value="ZnF_BED_domain_contain"/>
</dbReference>
<proteinExistence type="predicted"/>
<evidence type="ECO:0000259" key="12">
    <source>
        <dbReference type="PROSITE" id="PS50808"/>
    </source>
</evidence>
<dbReference type="SUPFAM" id="SSF57667">
    <property type="entry name" value="beta-beta-alpha zinc fingers"/>
    <property type="match status" value="1"/>
</dbReference>
<name>A0AAD6A3Q0_9POAL</name>